<dbReference type="InterPro" id="IPR029063">
    <property type="entry name" value="SAM-dependent_MTases_sf"/>
</dbReference>
<feature type="domain" description="Methyltransferase" evidence="1">
    <location>
        <begin position="52"/>
        <end position="146"/>
    </location>
</feature>
<sequence>MSELRTGRRKYYDLFSRYYDAFIRLHSGRDEDDTRDFLVGAARLDDRRAPRVLDVCCGTGSVVLAFADRYPDALAVGYDFSRGMLNKAREKDGADRVVFVEGDAAALPFADDSFDVVTCSHALYELKGEARRKALAEMRRVVSPAGRVLIMEHEIPRHPVIRLLFNIRMLSMGSADAHEFVKAGLTPYRTIFSQVELSHSRTGKSKLMSCQK</sequence>
<protein>
    <recommendedName>
        <fullName evidence="1">Methyltransferase domain-containing protein</fullName>
    </recommendedName>
</protein>
<dbReference type="InterPro" id="IPR041698">
    <property type="entry name" value="Methyltransf_25"/>
</dbReference>
<dbReference type="Pfam" id="PF13649">
    <property type="entry name" value="Methyltransf_25"/>
    <property type="match status" value="1"/>
</dbReference>
<name>A0ABN6VRJ7_9BACT</name>
<dbReference type="Proteomes" id="UP001317705">
    <property type="component" value="Chromosome"/>
</dbReference>
<evidence type="ECO:0000259" key="1">
    <source>
        <dbReference type="Pfam" id="PF13649"/>
    </source>
</evidence>
<dbReference type="RefSeq" id="WP_282003699.1">
    <property type="nucleotide sequence ID" value="NZ_AP027151.1"/>
</dbReference>
<organism evidence="2 3">
    <name type="scientific">Geotalea uraniireducens</name>
    <dbReference type="NCBI Taxonomy" id="351604"/>
    <lineage>
        <taxon>Bacteria</taxon>
        <taxon>Pseudomonadati</taxon>
        <taxon>Thermodesulfobacteriota</taxon>
        <taxon>Desulfuromonadia</taxon>
        <taxon>Geobacterales</taxon>
        <taxon>Geobacteraceae</taxon>
        <taxon>Geotalea</taxon>
    </lineage>
</organism>
<dbReference type="PANTHER" id="PTHR43591">
    <property type="entry name" value="METHYLTRANSFERASE"/>
    <property type="match status" value="1"/>
</dbReference>
<keyword evidence="3" id="KW-1185">Reference proteome</keyword>
<dbReference type="SUPFAM" id="SSF53335">
    <property type="entry name" value="S-adenosyl-L-methionine-dependent methyltransferases"/>
    <property type="match status" value="1"/>
</dbReference>
<proteinExistence type="predicted"/>
<evidence type="ECO:0000313" key="2">
    <source>
        <dbReference type="EMBL" id="BDV42955.1"/>
    </source>
</evidence>
<accession>A0ABN6VRJ7</accession>
<reference evidence="2 3" key="1">
    <citation type="submission" date="2022-12" db="EMBL/GenBank/DDBJ databases">
        <title>Polyphasic characterization of Geotalea uranireducens NIT-SL11 newly isolated from a complex of sewage sludge and microbially reduced graphene oxide.</title>
        <authorList>
            <person name="Xie L."/>
            <person name="Yoshida N."/>
            <person name="Meng L."/>
        </authorList>
    </citation>
    <scope>NUCLEOTIDE SEQUENCE [LARGE SCALE GENOMIC DNA]</scope>
    <source>
        <strain evidence="2 3">NIT-SL11</strain>
    </source>
</reference>
<evidence type="ECO:0000313" key="3">
    <source>
        <dbReference type="Proteomes" id="UP001317705"/>
    </source>
</evidence>
<gene>
    <name evidence="2" type="ORF">GURASL_18780</name>
</gene>
<dbReference type="EMBL" id="AP027151">
    <property type="protein sequence ID" value="BDV42955.1"/>
    <property type="molecule type" value="Genomic_DNA"/>
</dbReference>
<dbReference type="CDD" id="cd02440">
    <property type="entry name" value="AdoMet_MTases"/>
    <property type="match status" value="1"/>
</dbReference>
<dbReference type="PANTHER" id="PTHR43591:SF24">
    <property type="entry name" value="2-METHOXY-6-POLYPRENYL-1,4-BENZOQUINOL METHYLASE, MITOCHONDRIAL"/>
    <property type="match status" value="1"/>
</dbReference>
<dbReference type="Gene3D" id="3.40.50.150">
    <property type="entry name" value="Vaccinia Virus protein VP39"/>
    <property type="match status" value="1"/>
</dbReference>